<evidence type="ECO:0000313" key="7">
    <source>
        <dbReference type="Proteomes" id="UP000178851"/>
    </source>
</evidence>
<dbReference type="SUPFAM" id="SSF52166">
    <property type="entry name" value="Ribosomal protein L4"/>
    <property type="match status" value="1"/>
</dbReference>
<sequence length="206" mass="22610">MIKVDSYNKEGVKGEKIALPTNFGGEVNLNLIAQVTHILNSRTHKGTSKVKTRAQVDRTKKKVYRQKGTGSARHGARSAPIYVGGGVAHGPKGVKRQLSLASKMNKKALSQAIVLIAKQGKILAVDSFPSFKKTKEVFLFLKNIGLEGKRILLVINKKNDELASVSKNIDGVKVMLFKNLSVLDVLSGRTLLFDQEIFKPTDKKTK</sequence>
<dbReference type="GO" id="GO:0006412">
    <property type="term" value="P:translation"/>
    <property type="evidence" value="ECO:0007669"/>
    <property type="project" value="InterPro"/>
</dbReference>
<dbReference type="InterPro" id="IPR023574">
    <property type="entry name" value="Ribosomal_uL4_dom_sf"/>
</dbReference>
<accession>A0A1F7YA37</accession>
<dbReference type="Proteomes" id="UP000178851">
    <property type="component" value="Unassembled WGS sequence"/>
</dbReference>
<dbReference type="InterPro" id="IPR013005">
    <property type="entry name" value="Ribosomal_uL4-like"/>
</dbReference>
<keyword evidence="3" id="KW-0687">Ribonucleoprotein</keyword>
<keyword evidence="2 6" id="KW-0689">Ribosomal protein</keyword>
<dbReference type="EMBL" id="MGGI01000033">
    <property type="protein sequence ID" value="OGM24206.1"/>
    <property type="molecule type" value="Genomic_DNA"/>
</dbReference>
<name>A0A1F7YA37_9BACT</name>
<dbReference type="AlphaFoldDB" id="A0A1F7YA37"/>
<evidence type="ECO:0000313" key="6">
    <source>
        <dbReference type="EMBL" id="OGM24206.1"/>
    </source>
</evidence>
<comment type="similarity">
    <text evidence="1">Belongs to the universal ribosomal protein uL4 family.</text>
</comment>
<reference evidence="6 7" key="1">
    <citation type="journal article" date="2016" name="Nat. Commun.">
        <title>Thousands of microbial genomes shed light on interconnected biogeochemical processes in an aquifer system.</title>
        <authorList>
            <person name="Anantharaman K."/>
            <person name="Brown C.T."/>
            <person name="Hug L.A."/>
            <person name="Sharon I."/>
            <person name="Castelle C.J."/>
            <person name="Probst A.J."/>
            <person name="Thomas B.C."/>
            <person name="Singh A."/>
            <person name="Wilkins M.J."/>
            <person name="Karaoz U."/>
            <person name="Brodie E.L."/>
            <person name="Williams K.H."/>
            <person name="Hubbard S.S."/>
            <person name="Banfield J.F."/>
        </authorList>
    </citation>
    <scope>NUCLEOTIDE SEQUENCE [LARGE SCALE GENOMIC DNA]</scope>
</reference>
<dbReference type="PANTHER" id="PTHR10746:SF6">
    <property type="entry name" value="LARGE RIBOSOMAL SUBUNIT PROTEIN UL4M"/>
    <property type="match status" value="1"/>
</dbReference>
<dbReference type="GO" id="GO:0005840">
    <property type="term" value="C:ribosome"/>
    <property type="evidence" value="ECO:0007669"/>
    <property type="project" value="UniProtKB-KW"/>
</dbReference>
<protein>
    <recommendedName>
        <fullName evidence="4">Large ribosomal subunit protein uL4</fullName>
    </recommendedName>
    <alternativeName>
        <fullName evidence="5">50S ribosomal protein L4</fullName>
    </alternativeName>
</protein>
<gene>
    <name evidence="6" type="ORF">A2627_04925</name>
</gene>
<dbReference type="GO" id="GO:0003735">
    <property type="term" value="F:structural constituent of ribosome"/>
    <property type="evidence" value="ECO:0007669"/>
    <property type="project" value="InterPro"/>
</dbReference>
<dbReference type="Pfam" id="PF00573">
    <property type="entry name" value="Ribosomal_L4"/>
    <property type="match status" value="1"/>
</dbReference>
<evidence type="ECO:0000256" key="2">
    <source>
        <dbReference type="ARBA" id="ARBA00022980"/>
    </source>
</evidence>
<dbReference type="NCBIfam" id="TIGR03953">
    <property type="entry name" value="rplD_bact"/>
    <property type="match status" value="1"/>
</dbReference>
<dbReference type="Gene3D" id="3.40.1370.10">
    <property type="match status" value="1"/>
</dbReference>
<evidence type="ECO:0000256" key="4">
    <source>
        <dbReference type="ARBA" id="ARBA00035244"/>
    </source>
</evidence>
<proteinExistence type="inferred from homology"/>
<dbReference type="GO" id="GO:1990904">
    <property type="term" value="C:ribonucleoprotein complex"/>
    <property type="evidence" value="ECO:0007669"/>
    <property type="project" value="UniProtKB-KW"/>
</dbReference>
<dbReference type="PANTHER" id="PTHR10746">
    <property type="entry name" value="50S RIBOSOMAL PROTEIN L4"/>
    <property type="match status" value="1"/>
</dbReference>
<evidence type="ECO:0000256" key="5">
    <source>
        <dbReference type="ARBA" id="ARBA00035462"/>
    </source>
</evidence>
<evidence type="ECO:0000256" key="1">
    <source>
        <dbReference type="ARBA" id="ARBA00010528"/>
    </source>
</evidence>
<comment type="caution">
    <text evidence="6">The sequence shown here is derived from an EMBL/GenBank/DDBJ whole genome shotgun (WGS) entry which is preliminary data.</text>
</comment>
<dbReference type="InterPro" id="IPR002136">
    <property type="entry name" value="Ribosomal_uL4"/>
</dbReference>
<organism evidence="6 7">
    <name type="scientific">Candidatus Woesebacteria bacterium RIFCSPHIGHO2_01_FULL_39_28</name>
    <dbReference type="NCBI Taxonomy" id="1802496"/>
    <lineage>
        <taxon>Bacteria</taxon>
        <taxon>Candidatus Woeseibacteriota</taxon>
    </lineage>
</organism>
<evidence type="ECO:0000256" key="3">
    <source>
        <dbReference type="ARBA" id="ARBA00023274"/>
    </source>
</evidence>